<dbReference type="InterPro" id="IPR027417">
    <property type="entry name" value="P-loop_NTPase"/>
</dbReference>
<keyword evidence="2" id="KW-0433">Leucine-rich repeat</keyword>
<comment type="similarity">
    <text evidence="1">Belongs to the disease resistance NB-LRR family.</text>
</comment>
<dbReference type="Gramene" id="OE9A081013T1">
    <property type="protein sequence ID" value="OE9A081013C1"/>
    <property type="gene ID" value="OE9A081013"/>
</dbReference>
<comment type="caution">
    <text evidence="9">The sequence shown here is derived from an EMBL/GenBank/DDBJ whole genome shotgun (WGS) entry which is preliminary data.</text>
</comment>
<dbReference type="InterPro" id="IPR001611">
    <property type="entry name" value="Leu-rich_rpt"/>
</dbReference>
<dbReference type="SMART" id="SM00382">
    <property type="entry name" value="AAA"/>
    <property type="match status" value="2"/>
</dbReference>
<dbReference type="Pfam" id="PF23559">
    <property type="entry name" value="WHD_DRP"/>
    <property type="match status" value="2"/>
</dbReference>
<protein>
    <submittedName>
        <fullName evidence="9">Probable disease resistance At5g63020</fullName>
    </submittedName>
</protein>
<dbReference type="Pfam" id="PF23247">
    <property type="entry name" value="LRR_RPS2"/>
    <property type="match status" value="2"/>
</dbReference>
<dbReference type="InterPro" id="IPR002182">
    <property type="entry name" value="NB-ARC"/>
</dbReference>
<evidence type="ECO:0000313" key="9">
    <source>
        <dbReference type="EMBL" id="CAA3024464.1"/>
    </source>
</evidence>
<dbReference type="InterPro" id="IPR042197">
    <property type="entry name" value="Apaf_helical"/>
</dbReference>
<dbReference type="SMART" id="SM00369">
    <property type="entry name" value="LRR_TYP"/>
    <property type="match status" value="7"/>
</dbReference>
<dbReference type="Gene3D" id="3.40.50.300">
    <property type="entry name" value="P-loop containing nucleotide triphosphate hydrolases"/>
    <property type="match status" value="2"/>
</dbReference>
<evidence type="ECO:0000313" key="10">
    <source>
        <dbReference type="Proteomes" id="UP000594638"/>
    </source>
</evidence>
<evidence type="ECO:0000256" key="4">
    <source>
        <dbReference type="ARBA" id="ARBA00022741"/>
    </source>
</evidence>
<dbReference type="OrthoDB" id="6161812at2759"/>
<keyword evidence="6" id="KW-0067">ATP-binding</keyword>
<dbReference type="InterPro" id="IPR003591">
    <property type="entry name" value="Leu-rich_rpt_typical-subtyp"/>
</dbReference>
<gene>
    <name evidence="9" type="ORF">OLEA9_A081013</name>
</gene>
<dbReference type="GO" id="GO:0051607">
    <property type="term" value="P:defense response to virus"/>
    <property type="evidence" value="ECO:0007669"/>
    <property type="project" value="UniProtKB-ARBA"/>
</dbReference>
<dbReference type="InterPro" id="IPR032675">
    <property type="entry name" value="LRR_dom_sf"/>
</dbReference>
<reference evidence="9 10" key="1">
    <citation type="submission" date="2019-12" db="EMBL/GenBank/DDBJ databases">
        <authorList>
            <person name="Alioto T."/>
            <person name="Alioto T."/>
            <person name="Gomez Garrido J."/>
        </authorList>
    </citation>
    <scope>NUCLEOTIDE SEQUENCE [LARGE SCALE GENOMIC DNA]</scope>
</reference>
<evidence type="ECO:0000256" key="5">
    <source>
        <dbReference type="ARBA" id="ARBA00022821"/>
    </source>
</evidence>
<keyword evidence="10" id="KW-1185">Reference proteome</keyword>
<keyword evidence="7" id="KW-0175">Coiled coil</keyword>
<dbReference type="SUPFAM" id="SSF52540">
    <property type="entry name" value="P-loop containing nucleoside triphosphate hydrolases"/>
    <property type="match status" value="2"/>
</dbReference>
<dbReference type="FunFam" id="1.10.10.10:FF:000322">
    <property type="entry name" value="Probable disease resistance protein At1g63360"/>
    <property type="match status" value="2"/>
</dbReference>
<feature type="coiled-coil region" evidence="7">
    <location>
        <begin position="21"/>
        <end position="48"/>
    </location>
</feature>
<feature type="coiled-coil region" evidence="7">
    <location>
        <begin position="965"/>
        <end position="992"/>
    </location>
</feature>
<proteinExistence type="inferred from homology"/>
<dbReference type="Proteomes" id="UP000594638">
    <property type="component" value="Unassembled WGS sequence"/>
</dbReference>
<evidence type="ECO:0000256" key="7">
    <source>
        <dbReference type="SAM" id="Coils"/>
    </source>
</evidence>
<name>A0A8S0V121_OLEEU</name>
<evidence type="ECO:0000259" key="8">
    <source>
        <dbReference type="SMART" id="SM00382"/>
    </source>
</evidence>
<dbReference type="PANTHER" id="PTHR33463">
    <property type="entry name" value="NB-ARC DOMAIN-CONTAINING PROTEIN-RELATED"/>
    <property type="match status" value="1"/>
</dbReference>
<keyword evidence="3" id="KW-0677">Repeat</keyword>
<dbReference type="PRINTS" id="PR00364">
    <property type="entry name" value="DISEASERSIST"/>
</dbReference>
<dbReference type="Gene3D" id="1.10.8.430">
    <property type="entry name" value="Helical domain of apoptotic protease-activating factors"/>
    <property type="match status" value="2"/>
</dbReference>
<dbReference type="GO" id="GO:0005524">
    <property type="term" value="F:ATP binding"/>
    <property type="evidence" value="ECO:0007669"/>
    <property type="project" value="UniProtKB-KW"/>
</dbReference>
<dbReference type="InterPro" id="IPR057135">
    <property type="entry name" value="At4g27190-like_LRR"/>
</dbReference>
<dbReference type="FunFam" id="3.40.50.300:FF:001091">
    <property type="entry name" value="Probable disease resistance protein At1g61300"/>
    <property type="match status" value="2"/>
</dbReference>
<dbReference type="Gene3D" id="3.80.10.10">
    <property type="entry name" value="Ribonuclease Inhibitor"/>
    <property type="match status" value="4"/>
</dbReference>
<keyword evidence="5" id="KW-0611">Plant defense</keyword>
<keyword evidence="4" id="KW-0547">Nucleotide-binding</keyword>
<evidence type="ECO:0000256" key="3">
    <source>
        <dbReference type="ARBA" id="ARBA00022737"/>
    </source>
</evidence>
<evidence type="ECO:0000256" key="2">
    <source>
        <dbReference type="ARBA" id="ARBA00022614"/>
    </source>
</evidence>
<dbReference type="EMBL" id="CACTIH010009108">
    <property type="protein sequence ID" value="CAA3024464.1"/>
    <property type="molecule type" value="Genomic_DNA"/>
</dbReference>
<dbReference type="SUPFAM" id="SSF52058">
    <property type="entry name" value="L domain-like"/>
    <property type="match status" value="2"/>
</dbReference>
<dbReference type="InterPro" id="IPR050905">
    <property type="entry name" value="Plant_NBS-LRR"/>
</dbReference>
<sequence length="1923" mass="219790">MVDKVLELGAPIFQNIVARLCPNLEEKRKTLQKNIRLLKNRKDDVDEELRHSGKKRKREVEYWMNNVENIIKEFETLEPISSRFYHVFKRQKLAEQLERMIEEATELVERRDFPSGLFLEVNESVGPLSLTSQRNGQAFQQNLDDVWTSLMDDGILSIGIYGMGGVGKTTLAMRVHDKLLNEPTFSGHVYWVTVSQEFSIDKLQTDIAQALKLKFSCGSDEKKKAAQLFQEFKKRGRFVLILDDVWKRIDVEKIGVPFERDGCKLVVTSRSEEICLYMCCKKIIKLNTLSKQEALDLFLKTLDCGEPSLEVKEICKNMVNKCGGLPLALITLAGSMRGVNDIHEWRDASERLKESRMRQAGMEIEVFPILLYSYQRLRDTRLQHCFLYCSLYPEDFRISREELIGHFVLEELMERRLNSKAEVDQGHAILNQLVRACLLESDSYGKLKMHDLVREMAIGITKDKPRYMVKAGLHLKELPEEQEWTEDLDKVSLMCNSIEEISPGTSPKCASLSTLILRENPLRLIADCFFTQMCGLRTLDLSETEIESLPNSISDLVKLNALVLIGCLFLVSVPSLEKLKELRYLGLSFTSIKEVPQGMESLTNLQCLSLLCDGLKMIPTGTLRRHTHLQQLEWPDHLDVPIEEVETLKQLQVLTCRLNSVHDLNRLINSRRIFKPLYFYHITVGSQVIEKETEIYFPRKLLHFGEDVLKESSLDTDENKLSQDIKDLYFSRSGLSGCLLDEFPTLSSARNLKECTIEREDKIECIMRLEEEQQSRGVPFQSLERLDLTELPNLIGLFKWEAVAAPLPHGTFSCLRWLRIRGCHKIKKVFPQSLVHNFHNLEYLDVQDCAQMEEIIEDDKNEGVDITLPRLKSLYLKNLPQVKSICKGKMLCDSIENITLGGIKNIKEFPLYLPLLDGQLSPPSRLALIHVIGDKEWWKSLEWPHHNAKNVLQHLVKFELDGIHMDQLLSTIRDLEGNIQTLTRKIELLKSRAADVHVELQNAAHLSGKKGKREVEDWLINVGRCIREFESLEQEVQSNRFYLAYSQQKLAEGVERMIKEVVELVEQADFSGGLFLEDNESIGLAFLQNFNDIWASLMDDNILRIGIYGIGGVGKTTLAKRVHDKLLNEPKYSPHVCWASISQEFSIYKLQNSIALALKIGISKENDEKKRAVELFRELKNKGRFVLILDDLSKQIDTENIGIPLGMDGCKLIITSRSLEVCQQMGCQKIIKVNTLTEKEAWELFSNKLDSVEFLPEAEDICKKMAKRCSGLPLALATLAGSTKGVTGIHEWRDVSKELNKSCMGQANMGNGVMSILLYSFNCLKDPKLKSCFLYCSLYPEDYDIPRDELIANFISEELIDRRLSRRSAFDQGHAILNELEKACLVEIQTEREIVKMHDLIREMAITITEHNPRYMVKAGLELTEIPKVQNWTEDLDKVSLMDNNIDGISPGTSPKCPRLSSLILSKNPLKFIPECFFEQMCGLCVLNLSETSIEQLPNSISDLEKLKALLLGECSNLVYVPPLEKLRELRQLDLTGTSIEEVPQGMESLTNLELLYMDCCNLNDMPAGILSRLLHLQELTLPCHVVPPTDVERLKQLELFDGRLNSASDLNRLIKSQQSEWRLNSYHIIINEPGEVFGYDEYYPPCKVIHFGEDSLIGSSFGVDENLLPQDIEELLFEGSGLSCCLLDYFPMLYNTKDLKKCDIAVEDNIECIMRLSSAGEEEQYRGVPFQSLEDLFLNGLPNFMGLLKWEGGAEVASIPPGTFSQLKMLCIYDCRKIKKLLQWSLVQYLHNLQKLDVSNCDEMVEIIGDDDHCGRDPTVNSSANITLPKLKDLSLHKLSKLKSICKGTMNCDSIESISIHKCTELKKVPLHLQILLDGQPSAPPFLKDIKIGREEKQWWESLEWNHPNVCDVLLPFLREYW</sequence>
<dbReference type="InterPro" id="IPR058922">
    <property type="entry name" value="WHD_DRP"/>
</dbReference>
<dbReference type="PANTHER" id="PTHR33463:SF187">
    <property type="entry name" value="AND NB-ARC DOMAIN DISEASE RESISTANCE PROTEIN, PUTATIVE-RELATED"/>
    <property type="match status" value="1"/>
</dbReference>
<dbReference type="Gene3D" id="1.10.10.10">
    <property type="entry name" value="Winged helix-like DNA-binding domain superfamily/Winged helix DNA-binding domain"/>
    <property type="match status" value="2"/>
</dbReference>
<dbReference type="Pfam" id="PF13855">
    <property type="entry name" value="LRR_8"/>
    <property type="match status" value="2"/>
</dbReference>
<feature type="domain" description="AAA+ ATPase" evidence="8">
    <location>
        <begin position="1101"/>
        <end position="1236"/>
    </location>
</feature>
<evidence type="ECO:0000256" key="1">
    <source>
        <dbReference type="ARBA" id="ARBA00008894"/>
    </source>
</evidence>
<accession>A0A8S0V121</accession>
<feature type="domain" description="AAA+ ATPase" evidence="8">
    <location>
        <begin position="154"/>
        <end position="288"/>
    </location>
</feature>
<dbReference type="InterPro" id="IPR003593">
    <property type="entry name" value="AAA+_ATPase"/>
</dbReference>
<evidence type="ECO:0000256" key="6">
    <source>
        <dbReference type="ARBA" id="ARBA00022840"/>
    </source>
</evidence>
<dbReference type="GO" id="GO:0043531">
    <property type="term" value="F:ADP binding"/>
    <property type="evidence" value="ECO:0007669"/>
    <property type="project" value="InterPro"/>
</dbReference>
<dbReference type="InterPro" id="IPR036388">
    <property type="entry name" value="WH-like_DNA-bd_sf"/>
</dbReference>
<organism evidence="9 10">
    <name type="scientific">Olea europaea subsp. europaea</name>
    <dbReference type="NCBI Taxonomy" id="158383"/>
    <lineage>
        <taxon>Eukaryota</taxon>
        <taxon>Viridiplantae</taxon>
        <taxon>Streptophyta</taxon>
        <taxon>Embryophyta</taxon>
        <taxon>Tracheophyta</taxon>
        <taxon>Spermatophyta</taxon>
        <taxon>Magnoliopsida</taxon>
        <taxon>eudicotyledons</taxon>
        <taxon>Gunneridae</taxon>
        <taxon>Pentapetalae</taxon>
        <taxon>asterids</taxon>
        <taxon>lamiids</taxon>
        <taxon>Lamiales</taxon>
        <taxon>Oleaceae</taxon>
        <taxon>Oleeae</taxon>
        <taxon>Olea</taxon>
    </lineage>
</organism>
<dbReference type="Pfam" id="PF00931">
    <property type="entry name" value="NB-ARC"/>
    <property type="match status" value="2"/>
</dbReference>